<evidence type="ECO:0000256" key="1">
    <source>
        <dbReference type="PROSITE-ProRule" id="PRU00175"/>
    </source>
</evidence>
<keyword evidence="1" id="KW-0862">Zinc</keyword>
<evidence type="ECO:0000313" key="3">
    <source>
        <dbReference type="EMBL" id="CAL1397159.1"/>
    </source>
</evidence>
<dbReference type="GO" id="GO:0008270">
    <property type="term" value="F:zinc ion binding"/>
    <property type="evidence" value="ECO:0007669"/>
    <property type="project" value="UniProtKB-KW"/>
</dbReference>
<organism evidence="3 4">
    <name type="scientific">Linum trigynum</name>
    <dbReference type="NCBI Taxonomy" id="586398"/>
    <lineage>
        <taxon>Eukaryota</taxon>
        <taxon>Viridiplantae</taxon>
        <taxon>Streptophyta</taxon>
        <taxon>Embryophyta</taxon>
        <taxon>Tracheophyta</taxon>
        <taxon>Spermatophyta</taxon>
        <taxon>Magnoliopsida</taxon>
        <taxon>eudicotyledons</taxon>
        <taxon>Gunneridae</taxon>
        <taxon>Pentapetalae</taxon>
        <taxon>rosids</taxon>
        <taxon>fabids</taxon>
        <taxon>Malpighiales</taxon>
        <taxon>Linaceae</taxon>
        <taxon>Linum</taxon>
    </lineage>
</organism>
<dbReference type="Proteomes" id="UP001497516">
    <property type="component" value="Chromosome 6"/>
</dbReference>
<sequence length="140" mass="15824">MDSSSPNRGSYVADSNSRIRRCLICGDIISPMMRPCVTYSCSHVFHIDCAESITFHSPRRTIICPLCRCIDADTWRQLDTDAGTTWLLLDADGNCLPANPQDLNITAFILNARHVVEARKDGYHYKSWFDANGVQLCRIR</sequence>
<protein>
    <recommendedName>
        <fullName evidence="2">RING-type domain-containing protein</fullName>
    </recommendedName>
</protein>
<dbReference type="InterPro" id="IPR013083">
    <property type="entry name" value="Znf_RING/FYVE/PHD"/>
</dbReference>
<reference evidence="3 4" key="1">
    <citation type="submission" date="2024-04" db="EMBL/GenBank/DDBJ databases">
        <authorList>
            <person name="Fracassetti M."/>
        </authorList>
    </citation>
    <scope>NUCLEOTIDE SEQUENCE [LARGE SCALE GENOMIC DNA]</scope>
</reference>
<keyword evidence="1" id="KW-0863">Zinc-finger</keyword>
<proteinExistence type="predicted"/>
<feature type="domain" description="RING-type" evidence="2">
    <location>
        <begin position="22"/>
        <end position="68"/>
    </location>
</feature>
<keyword evidence="4" id="KW-1185">Reference proteome</keyword>
<dbReference type="PROSITE" id="PS50089">
    <property type="entry name" value="ZF_RING_2"/>
    <property type="match status" value="1"/>
</dbReference>
<name>A0AAV2FFW7_9ROSI</name>
<dbReference type="InterPro" id="IPR001841">
    <property type="entry name" value="Znf_RING"/>
</dbReference>
<dbReference type="SUPFAM" id="SSF57850">
    <property type="entry name" value="RING/U-box"/>
    <property type="match status" value="1"/>
</dbReference>
<dbReference type="Gene3D" id="3.30.40.10">
    <property type="entry name" value="Zinc/RING finger domain, C3HC4 (zinc finger)"/>
    <property type="match status" value="1"/>
</dbReference>
<evidence type="ECO:0000259" key="2">
    <source>
        <dbReference type="PROSITE" id="PS50089"/>
    </source>
</evidence>
<dbReference type="EMBL" id="OZ034819">
    <property type="protein sequence ID" value="CAL1397159.1"/>
    <property type="molecule type" value="Genomic_DNA"/>
</dbReference>
<accession>A0AAV2FFW7</accession>
<evidence type="ECO:0000313" key="4">
    <source>
        <dbReference type="Proteomes" id="UP001497516"/>
    </source>
</evidence>
<keyword evidence="1" id="KW-0479">Metal-binding</keyword>
<gene>
    <name evidence="3" type="ORF">LTRI10_LOCUS37482</name>
</gene>
<dbReference type="AlphaFoldDB" id="A0AAV2FFW7"/>